<evidence type="ECO:0000313" key="3">
    <source>
        <dbReference type="Proteomes" id="UP001153076"/>
    </source>
</evidence>
<feature type="transmembrane region" description="Helical" evidence="1">
    <location>
        <begin position="32"/>
        <end position="61"/>
    </location>
</feature>
<keyword evidence="1" id="KW-1133">Transmembrane helix</keyword>
<accession>A0A9Q1K3V1</accession>
<evidence type="ECO:0000256" key="1">
    <source>
        <dbReference type="SAM" id="Phobius"/>
    </source>
</evidence>
<protein>
    <submittedName>
        <fullName evidence="2">Uncharacterized protein</fullName>
    </submittedName>
</protein>
<dbReference type="AlphaFoldDB" id="A0A9Q1K3V1"/>
<evidence type="ECO:0000313" key="2">
    <source>
        <dbReference type="EMBL" id="KAJ8436309.1"/>
    </source>
</evidence>
<name>A0A9Q1K3V1_9CARY</name>
<dbReference type="Proteomes" id="UP001153076">
    <property type="component" value="Unassembled WGS sequence"/>
</dbReference>
<sequence>MTLFLKSHGLSIYRVGCIVPYTPALTRRGDKLYFLGVTAFIFGPLTLIHVVEASLEIAVFLKFWGQRYQRGPASRVTPWLGPPFLLLWPHQPRPSQAFPLTGAASSFCRLHGRSDQPSAFPNTAGVDSHPRANASAVATSSSVTVGGSEASGVTKSQDLTRSWASENLAAESALMKLVDGHWGATAGSLGSGTYGFGRGGLFLKAGGAIPRQSASRLLRGRPSGSRFPHLRRGECRNLVWTTLSPLPLADR</sequence>
<proteinExistence type="predicted"/>
<keyword evidence="3" id="KW-1185">Reference proteome</keyword>
<keyword evidence="1" id="KW-0472">Membrane</keyword>
<reference evidence="2" key="1">
    <citation type="submission" date="2022-04" db="EMBL/GenBank/DDBJ databases">
        <title>Carnegiea gigantea Genome sequencing and assembly v2.</title>
        <authorList>
            <person name="Copetti D."/>
            <person name="Sanderson M.J."/>
            <person name="Burquez A."/>
            <person name="Wojciechowski M.F."/>
        </authorList>
    </citation>
    <scope>NUCLEOTIDE SEQUENCE</scope>
    <source>
        <strain evidence="2">SGP5-SGP5p</strain>
        <tissue evidence="2">Aerial part</tissue>
    </source>
</reference>
<dbReference type="EMBL" id="JAKOGI010000350">
    <property type="protein sequence ID" value="KAJ8436309.1"/>
    <property type="molecule type" value="Genomic_DNA"/>
</dbReference>
<gene>
    <name evidence="2" type="ORF">Cgig2_005233</name>
</gene>
<comment type="caution">
    <text evidence="2">The sequence shown here is derived from an EMBL/GenBank/DDBJ whole genome shotgun (WGS) entry which is preliminary data.</text>
</comment>
<organism evidence="2 3">
    <name type="scientific">Carnegiea gigantea</name>
    <dbReference type="NCBI Taxonomy" id="171969"/>
    <lineage>
        <taxon>Eukaryota</taxon>
        <taxon>Viridiplantae</taxon>
        <taxon>Streptophyta</taxon>
        <taxon>Embryophyta</taxon>
        <taxon>Tracheophyta</taxon>
        <taxon>Spermatophyta</taxon>
        <taxon>Magnoliopsida</taxon>
        <taxon>eudicotyledons</taxon>
        <taxon>Gunneridae</taxon>
        <taxon>Pentapetalae</taxon>
        <taxon>Caryophyllales</taxon>
        <taxon>Cactineae</taxon>
        <taxon>Cactaceae</taxon>
        <taxon>Cactoideae</taxon>
        <taxon>Echinocereeae</taxon>
        <taxon>Carnegiea</taxon>
    </lineage>
</organism>
<keyword evidence="1" id="KW-0812">Transmembrane</keyword>